<organism evidence="2 3">
    <name type="scientific">Knufia peltigerae</name>
    <dbReference type="NCBI Taxonomy" id="1002370"/>
    <lineage>
        <taxon>Eukaryota</taxon>
        <taxon>Fungi</taxon>
        <taxon>Dikarya</taxon>
        <taxon>Ascomycota</taxon>
        <taxon>Pezizomycotina</taxon>
        <taxon>Eurotiomycetes</taxon>
        <taxon>Chaetothyriomycetidae</taxon>
        <taxon>Chaetothyriales</taxon>
        <taxon>Trichomeriaceae</taxon>
        <taxon>Knufia</taxon>
    </lineage>
</organism>
<proteinExistence type="predicted"/>
<evidence type="ECO:0000313" key="2">
    <source>
        <dbReference type="EMBL" id="KAJ9626765.1"/>
    </source>
</evidence>
<reference evidence="2" key="1">
    <citation type="submission" date="2022-10" db="EMBL/GenBank/DDBJ databases">
        <title>Culturing micro-colonial fungi from biological soil crusts in the Mojave desert and describing Neophaeococcomyces mojavensis, and introducing the new genera and species Taxawa tesnikishii.</title>
        <authorList>
            <person name="Kurbessoian T."/>
            <person name="Stajich J.E."/>
        </authorList>
    </citation>
    <scope>NUCLEOTIDE SEQUENCE</scope>
    <source>
        <strain evidence="2">TK_35</strain>
    </source>
</reference>
<protein>
    <submittedName>
        <fullName evidence="2">Uncharacterized protein</fullName>
    </submittedName>
</protein>
<gene>
    <name evidence="2" type="ORF">H2204_009910</name>
</gene>
<accession>A0AA38XX77</accession>
<evidence type="ECO:0000313" key="3">
    <source>
        <dbReference type="Proteomes" id="UP001172681"/>
    </source>
</evidence>
<dbReference type="Proteomes" id="UP001172681">
    <property type="component" value="Unassembled WGS sequence"/>
</dbReference>
<dbReference type="EMBL" id="JAPDRN010000080">
    <property type="protein sequence ID" value="KAJ9626765.1"/>
    <property type="molecule type" value="Genomic_DNA"/>
</dbReference>
<feature type="region of interest" description="Disordered" evidence="1">
    <location>
        <begin position="40"/>
        <end position="61"/>
    </location>
</feature>
<comment type="caution">
    <text evidence="2">The sequence shown here is derived from an EMBL/GenBank/DDBJ whole genome shotgun (WGS) entry which is preliminary data.</text>
</comment>
<evidence type="ECO:0000256" key="1">
    <source>
        <dbReference type="SAM" id="MobiDB-lite"/>
    </source>
</evidence>
<dbReference type="AlphaFoldDB" id="A0AA38XX77"/>
<keyword evidence="3" id="KW-1185">Reference proteome</keyword>
<sequence length="98" mass="10666">MAEFTFTPSPATLSAEALNTKSTVARVVFYPSEIYVDAQISPPAANPNDDNSTGPWRAKVQTVPRQTKVALDEQTVMLLLTKGEFGKEIGRVEAQQVV</sequence>
<name>A0AA38XX77_9EURO</name>